<dbReference type="AlphaFoldDB" id="Q4TGF1"/>
<sequence length="49" mass="5777">AFWSFMWFVGFCFLANQWQMSKPEDNPLREGGDAARAAITFCFFSIFTW</sequence>
<feature type="non-terminal residue" evidence="9">
    <location>
        <position position="49"/>
    </location>
</feature>
<proteinExistence type="inferred from homology"/>
<dbReference type="PROSITE" id="PS51225">
    <property type="entry name" value="MARVEL"/>
    <property type="match status" value="1"/>
</dbReference>
<organism evidence="9">
    <name type="scientific">Tetraodon nigroviridis</name>
    <name type="common">Spotted green pufferfish</name>
    <name type="synonym">Chelonodon nigroviridis</name>
    <dbReference type="NCBI Taxonomy" id="99883"/>
    <lineage>
        <taxon>Eukaryota</taxon>
        <taxon>Metazoa</taxon>
        <taxon>Chordata</taxon>
        <taxon>Craniata</taxon>
        <taxon>Vertebrata</taxon>
        <taxon>Euteleostomi</taxon>
        <taxon>Actinopterygii</taxon>
        <taxon>Neopterygii</taxon>
        <taxon>Teleostei</taxon>
        <taxon>Neoteleostei</taxon>
        <taxon>Acanthomorphata</taxon>
        <taxon>Eupercaria</taxon>
        <taxon>Tetraodontiformes</taxon>
        <taxon>Tetradontoidea</taxon>
        <taxon>Tetraodontidae</taxon>
        <taxon>Tetraodon</taxon>
    </lineage>
</organism>
<evidence type="ECO:0000259" key="8">
    <source>
        <dbReference type="PROSITE" id="PS51225"/>
    </source>
</evidence>
<evidence type="ECO:0000313" key="9">
    <source>
        <dbReference type="EMBL" id="CAF88031.1"/>
    </source>
</evidence>
<reference evidence="9" key="1">
    <citation type="journal article" date="2004" name="Nature">
        <title>Genome duplication in the teleost fish Tetraodon nigroviridis reveals the early vertebrate proto-karyotype.</title>
        <authorList>
            <person name="Jaillon O."/>
            <person name="Aury J.-M."/>
            <person name="Brunet F."/>
            <person name="Petit J.-L."/>
            <person name="Stange-Thomann N."/>
            <person name="Mauceli E."/>
            <person name="Bouneau L."/>
            <person name="Fischer C."/>
            <person name="Ozouf-Costaz C."/>
            <person name="Bernot A."/>
            <person name="Nicaud S."/>
            <person name="Jaffe D."/>
            <person name="Fisher S."/>
            <person name="Lutfalla G."/>
            <person name="Dossat C."/>
            <person name="Segurens B."/>
            <person name="Dasilva C."/>
            <person name="Salanoubat M."/>
            <person name="Levy M."/>
            <person name="Boudet N."/>
            <person name="Castellano S."/>
            <person name="Anthouard V."/>
            <person name="Jubin C."/>
            <person name="Castelli V."/>
            <person name="Katinka M."/>
            <person name="Vacherie B."/>
            <person name="Biemont C."/>
            <person name="Skalli Z."/>
            <person name="Cattolico L."/>
            <person name="Poulain J."/>
            <person name="De Berardinis V."/>
            <person name="Cruaud C."/>
            <person name="Duprat S."/>
            <person name="Brottier P."/>
            <person name="Coutanceau J.-P."/>
            <person name="Gouzy J."/>
            <person name="Parra G."/>
            <person name="Lardier G."/>
            <person name="Chapple C."/>
            <person name="McKernan K.J."/>
            <person name="McEwan P."/>
            <person name="Bosak S."/>
            <person name="Kellis M."/>
            <person name="Volff J.-N."/>
            <person name="Guigo R."/>
            <person name="Zody M.C."/>
            <person name="Mesirov J."/>
            <person name="Lindblad-Toh K."/>
            <person name="Birren B."/>
            <person name="Nusbaum C."/>
            <person name="Kahn D."/>
            <person name="Robinson-Rechavi M."/>
            <person name="Laudet V."/>
            <person name="Schachter V."/>
            <person name="Quetier F."/>
            <person name="Saurin W."/>
            <person name="Scarpelli C."/>
            <person name="Wincker P."/>
            <person name="Lander E.S."/>
            <person name="Weissenbach J."/>
            <person name="Roest Crollius H."/>
        </authorList>
    </citation>
    <scope>NUCLEOTIDE SEQUENCE [LARGE SCALE GENOMIC DNA]</scope>
</reference>
<protein>
    <submittedName>
        <fullName evidence="9">(spotted green pufferfish) hypothetical protein</fullName>
    </submittedName>
</protein>
<dbReference type="HOGENOM" id="CLU_079186_0_1_1"/>
<dbReference type="OrthoDB" id="10041611at2759"/>
<keyword evidence="4" id="KW-1133">Transmembrane helix</keyword>
<evidence type="ECO:0000256" key="6">
    <source>
        <dbReference type="PROSITE-ProRule" id="PRU00581"/>
    </source>
</evidence>
<dbReference type="InterPro" id="IPR008253">
    <property type="entry name" value="Marvel"/>
</dbReference>
<dbReference type="EMBL" id="CAAE01003741">
    <property type="protein sequence ID" value="CAF88031.1"/>
    <property type="molecule type" value="Genomic_DNA"/>
</dbReference>
<keyword evidence="3 6" id="KW-0812">Transmembrane</keyword>
<name>Q4TGF1_TETNG</name>
<evidence type="ECO:0000256" key="3">
    <source>
        <dbReference type="ARBA" id="ARBA00022692"/>
    </source>
</evidence>
<dbReference type="PANTHER" id="PTHR10838:SF7">
    <property type="entry name" value="SYNAPTOGYRIN-1"/>
    <property type="match status" value="1"/>
</dbReference>
<feature type="non-terminal residue" evidence="9">
    <location>
        <position position="1"/>
    </location>
</feature>
<dbReference type="GO" id="GO:0031594">
    <property type="term" value="C:neuromuscular junction"/>
    <property type="evidence" value="ECO:0007669"/>
    <property type="project" value="TreeGrafter"/>
</dbReference>
<gene>
    <name evidence="9" type="ORF">GSTENG00001137001</name>
</gene>
<feature type="domain" description="MARVEL" evidence="8">
    <location>
        <begin position="1"/>
        <end position="49"/>
    </location>
</feature>
<evidence type="ECO:0000256" key="4">
    <source>
        <dbReference type="ARBA" id="ARBA00022989"/>
    </source>
</evidence>
<dbReference type="KEGG" id="tng:GSTEN00001137G001"/>
<dbReference type="PANTHER" id="PTHR10838">
    <property type="entry name" value="SYNAPTOGYRIN"/>
    <property type="match status" value="1"/>
</dbReference>
<comment type="similarity">
    <text evidence="2">Belongs to the synaptogyrin family.</text>
</comment>
<comment type="subcellular location">
    <subcellularLocation>
        <location evidence="1">Membrane</location>
        <topology evidence="1">Multi-pass membrane protein</topology>
    </subcellularLocation>
</comment>
<keyword evidence="7" id="KW-0732">Signal</keyword>
<evidence type="ECO:0000256" key="2">
    <source>
        <dbReference type="ARBA" id="ARBA00010252"/>
    </source>
</evidence>
<comment type="caution">
    <text evidence="9">The sequence shown here is derived from an EMBL/GenBank/DDBJ whole genome shotgun (WGS) entry which is preliminary data.</text>
</comment>
<feature type="signal peptide" evidence="7">
    <location>
        <begin position="1"/>
        <end position="23"/>
    </location>
</feature>
<evidence type="ECO:0000256" key="5">
    <source>
        <dbReference type="ARBA" id="ARBA00023136"/>
    </source>
</evidence>
<keyword evidence="5 6" id="KW-0472">Membrane</keyword>
<dbReference type="GO" id="GO:0030672">
    <property type="term" value="C:synaptic vesicle membrane"/>
    <property type="evidence" value="ECO:0007669"/>
    <property type="project" value="TreeGrafter"/>
</dbReference>
<evidence type="ECO:0000256" key="7">
    <source>
        <dbReference type="SAM" id="SignalP"/>
    </source>
</evidence>
<accession>Q4TGF1</accession>
<dbReference type="InterPro" id="IPR016579">
    <property type="entry name" value="Synaptogyrin"/>
</dbReference>
<feature type="chain" id="PRO_5004244551" evidence="7">
    <location>
        <begin position="24"/>
        <end position="49"/>
    </location>
</feature>
<reference evidence="9" key="2">
    <citation type="submission" date="2004-02" db="EMBL/GenBank/DDBJ databases">
        <authorList>
            <consortium name="Genoscope"/>
            <consortium name="Whitehead Institute Centre for Genome Research"/>
        </authorList>
    </citation>
    <scope>NUCLEOTIDE SEQUENCE</scope>
</reference>
<evidence type="ECO:0000256" key="1">
    <source>
        <dbReference type="ARBA" id="ARBA00004141"/>
    </source>
</evidence>